<comment type="caution">
    <text evidence="9">Lacks conserved residue(s) required for the propagation of feature annotation.</text>
</comment>
<sequence>MSKVNSGEVHGDLESQSHGIAKDGNTCMENQWRTFFVTLYVSQAFIASAKKSLLDHDGTPPATPSTIDSSGTVGRNVELPSTSTSPQVSLYVQSDGADESNKHNKELQNAEINRIVKLKDLNSLRNFGGVQGFAEALDTDLENGLPSDEDELGCRRVTCPQPETQVPQEGFFLILLNACNKYIILLLLLFAGMSLCFGIEEEGVETGWYEGVFVINAIIVLIAVSVARKYRSLWRLTRKQQQQYNGEIAVNVLRGQNQHEISIFNVVLGDIVCLTVGDQIPADGLFISGEHLKLDDELQSIIDEENPFMFYGAKVINGNGRMLATSIGKDTVWGEMMGNVTPNKETPLQVQLDRLNTRIQITGLLIAIIVLVVMFLRFKFEKGSGVSRSSPDLKEKPTAIKEFMDAFQKVFMKPRAKSMLTSLTIFLVRISEGLPLIVTLAINHWNAKALSGRAKAQDFFACIAMGSVTAICTDKTCGLTLNQMKVDVFYNSEGIISKGQASDIAPEVCEALCIGIGTPTMRLQGPCSSMEDALLSWASLNLDMKIDNLKQECTVDVAKELNSDEGGCGVLVRRNSANGESMESHWRGPAQTILAMCSCYCDRKGATNAIYDKKRKDFEQIIESMKAQHLKTIAFGYKRTNAHSLEEKGLILLGILGLKRPFRRAIEACKEAGIDIKFVSGCNALQLESVTIECGLNLPNSDSVVFGENFRSSTHEERMEMVDRICVLGNSLPSDKLLLVKCLKERGYVVAWWGVRTNETPAIREADVGITMGNSNSEMVRESSSISIPDGDFNFLVNIMKCGRCAQDNIQKFIQLELIMTIAWLMITIITTSCFGDAPLSAIQYLWVCLIVAVLGGLALLTELPTEKLMKKPPVRHTDSLITRTMWRNIVLQALYQAAILVTFQFKAQAVLGISQKVSKTMIFNSFVLCQVFNWFTAREPEKKNVFKGSLRNCWFWVAIVATMVLQVAYTKIEDILSRSGSLNLEQWAFCFLIGAVSWVIDWAGKSMSDCMAGRLRRQRSSNIGSISMVPSASSESLVNLELPLINDSSL</sequence>
<feature type="transmembrane region" description="Helical" evidence="9">
    <location>
        <begin position="361"/>
        <end position="380"/>
    </location>
</feature>
<dbReference type="Gene3D" id="1.20.1110.10">
    <property type="entry name" value="Calcium-transporting ATPase, transmembrane domain"/>
    <property type="match status" value="2"/>
</dbReference>
<comment type="subcellular location">
    <subcellularLocation>
        <location evidence="9">Membrane</location>
        <topology evidence="9">Multi-pass membrane protein</topology>
    </subcellularLocation>
</comment>
<keyword evidence="2 9" id="KW-0812">Transmembrane</keyword>
<feature type="transmembrane region" description="Helical" evidence="9">
    <location>
        <begin position="206"/>
        <end position="227"/>
    </location>
</feature>
<dbReference type="GO" id="GO:0005886">
    <property type="term" value="C:plasma membrane"/>
    <property type="evidence" value="ECO:0007669"/>
    <property type="project" value="TreeGrafter"/>
</dbReference>
<feature type="compositionally biased region" description="Polar residues" evidence="10">
    <location>
        <begin position="64"/>
        <end position="88"/>
    </location>
</feature>
<dbReference type="PANTHER" id="PTHR24093">
    <property type="entry name" value="CATION TRANSPORTING ATPASE"/>
    <property type="match status" value="1"/>
</dbReference>
<feature type="transmembrane region" description="Helical" evidence="9">
    <location>
        <begin position="844"/>
        <end position="865"/>
    </location>
</feature>
<protein>
    <recommendedName>
        <fullName evidence="9">Calcium-transporting ATPase</fullName>
        <ecNumber evidence="9">7.2.2.10</ecNumber>
    </recommendedName>
</protein>
<dbReference type="Pfam" id="PF00122">
    <property type="entry name" value="E1-E2_ATPase"/>
    <property type="match status" value="1"/>
</dbReference>
<name>A0A7J0EZK4_9ERIC</name>
<evidence type="ECO:0000256" key="6">
    <source>
        <dbReference type="ARBA" id="ARBA00022989"/>
    </source>
</evidence>
<evidence type="ECO:0000313" key="14">
    <source>
        <dbReference type="Proteomes" id="UP000585474"/>
    </source>
</evidence>
<dbReference type="SUPFAM" id="SSF81665">
    <property type="entry name" value="Calcium ATPase, transmembrane domain M"/>
    <property type="match status" value="1"/>
</dbReference>
<reference evidence="13 14" key="1">
    <citation type="submission" date="2019-07" db="EMBL/GenBank/DDBJ databases">
        <title>De Novo Assembly of kiwifruit Actinidia rufa.</title>
        <authorList>
            <person name="Sugita-Konishi S."/>
            <person name="Sato K."/>
            <person name="Mori E."/>
            <person name="Abe Y."/>
            <person name="Kisaki G."/>
            <person name="Hamano K."/>
            <person name="Suezawa K."/>
            <person name="Otani M."/>
            <person name="Fukuda T."/>
            <person name="Manabe T."/>
            <person name="Gomi K."/>
            <person name="Tabuchi M."/>
            <person name="Akimitsu K."/>
            <person name="Kataoka I."/>
        </authorList>
    </citation>
    <scope>NUCLEOTIDE SEQUENCE [LARGE SCALE GENOMIC DNA]</scope>
    <source>
        <strain evidence="14">cv. Fuchu</strain>
    </source>
</reference>
<dbReference type="GO" id="GO:0046872">
    <property type="term" value="F:metal ion binding"/>
    <property type="evidence" value="ECO:0007669"/>
    <property type="project" value="UniProtKB-KW"/>
</dbReference>
<comment type="catalytic activity">
    <reaction evidence="9">
        <text>Ca(2+)(in) + ATP + H2O = Ca(2+)(out) + ADP + phosphate + H(+)</text>
        <dbReference type="Rhea" id="RHEA:18105"/>
        <dbReference type="ChEBI" id="CHEBI:15377"/>
        <dbReference type="ChEBI" id="CHEBI:15378"/>
        <dbReference type="ChEBI" id="CHEBI:29108"/>
        <dbReference type="ChEBI" id="CHEBI:30616"/>
        <dbReference type="ChEBI" id="CHEBI:43474"/>
        <dbReference type="ChEBI" id="CHEBI:456216"/>
        <dbReference type="EC" id="7.2.2.10"/>
    </reaction>
</comment>
<dbReference type="SUPFAM" id="SSF81653">
    <property type="entry name" value="Calcium ATPase, transduction domain A"/>
    <property type="match status" value="1"/>
</dbReference>
<dbReference type="Pfam" id="PF00689">
    <property type="entry name" value="Cation_ATPase_C"/>
    <property type="match status" value="1"/>
</dbReference>
<evidence type="ECO:0000259" key="11">
    <source>
        <dbReference type="Pfam" id="PF00122"/>
    </source>
</evidence>
<dbReference type="GO" id="GO:0005524">
    <property type="term" value="F:ATP binding"/>
    <property type="evidence" value="ECO:0007669"/>
    <property type="project" value="UniProtKB-KW"/>
</dbReference>
<dbReference type="Gene3D" id="2.70.150.10">
    <property type="entry name" value="Calcium-transporting ATPase, cytoplasmic transduction domain A"/>
    <property type="match status" value="1"/>
</dbReference>
<evidence type="ECO:0000256" key="2">
    <source>
        <dbReference type="ARBA" id="ARBA00022692"/>
    </source>
</evidence>
<feature type="region of interest" description="Disordered" evidence="10">
    <location>
        <begin position="55"/>
        <end position="88"/>
    </location>
</feature>
<keyword evidence="7 9" id="KW-0406">Ion transport</keyword>
<dbReference type="Gene3D" id="3.40.1110.10">
    <property type="entry name" value="Calcium-transporting ATPase, cytoplasmic domain N"/>
    <property type="match status" value="2"/>
</dbReference>
<dbReference type="InterPro" id="IPR008250">
    <property type="entry name" value="ATPase_P-typ_transduc_dom_A_sf"/>
</dbReference>
<proteinExistence type="inferred from homology"/>
<keyword evidence="5" id="KW-0460">Magnesium</keyword>
<evidence type="ECO:0000256" key="1">
    <source>
        <dbReference type="ARBA" id="ARBA00022448"/>
    </source>
</evidence>
<dbReference type="Gene3D" id="3.40.50.1000">
    <property type="entry name" value="HAD superfamily/HAD-like"/>
    <property type="match status" value="1"/>
</dbReference>
<dbReference type="InterPro" id="IPR006068">
    <property type="entry name" value="ATPase_P-typ_cation-transptr_C"/>
</dbReference>
<feature type="domain" description="Cation-transporting P-type ATPase C-terminal" evidence="12">
    <location>
        <begin position="838"/>
        <end position="1006"/>
    </location>
</feature>
<keyword evidence="9" id="KW-0067">ATP-binding</keyword>
<comment type="caution">
    <text evidence="13">The sequence shown here is derived from an EMBL/GenBank/DDBJ whole genome shotgun (WGS) entry which is preliminary data.</text>
</comment>
<evidence type="ECO:0000313" key="13">
    <source>
        <dbReference type="EMBL" id="GFY91626.1"/>
    </source>
</evidence>
<feature type="transmembrane region" description="Helical" evidence="9">
    <location>
        <begin position="182"/>
        <end position="200"/>
    </location>
</feature>
<dbReference type="PRINTS" id="PR00119">
    <property type="entry name" value="CATATPASE"/>
</dbReference>
<gene>
    <name evidence="13" type="ORF">Acr_08g0000220</name>
</gene>
<keyword evidence="9" id="KW-0109">Calcium transport</keyword>
<organism evidence="13 14">
    <name type="scientific">Actinidia rufa</name>
    <dbReference type="NCBI Taxonomy" id="165716"/>
    <lineage>
        <taxon>Eukaryota</taxon>
        <taxon>Viridiplantae</taxon>
        <taxon>Streptophyta</taxon>
        <taxon>Embryophyta</taxon>
        <taxon>Tracheophyta</taxon>
        <taxon>Spermatophyta</taxon>
        <taxon>Magnoliopsida</taxon>
        <taxon>eudicotyledons</taxon>
        <taxon>Gunneridae</taxon>
        <taxon>Pentapetalae</taxon>
        <taxon>asterids</taxon>
        <taxon>Ericales</taxon>
        <taxon>Actinidiaceae</taxon>
        <taxon>Actinidia</taxon>
    </lineage>
</organism>
<feature type="region of interest" description="Disordered" evidence="10">
    <location>
        <begin position="1"/>
        <end position="20"/>
    </location>
</feature>
<dbReference type="SUPFAM" id="SSF56784">
    <property type="entry name" value="HAD-like"/>
    <property type="match status" value="1"/>
</dbReference>
<dbReference type="Proteomes" id="UP000585474">
    <property type="component" value="Unassembled WGS sequence"/>
</dbReference>
<evidence type="ECO:0000256" key="4">
    <source>
        <dbReference type="ARBA" id="ARBA00022837"/>
    </source>
</evidence>
<evidence type="ECO:0000256" key="7">
    <source>
        <dbReference type="ARBA" id="ARBA00023065"/>
    </source>
</evidence>
<dbReference type="InterPro" id="IPR023298">
    <property type="entry name" value="ATPase_P-typ_TM_dom_sf"/>
</dbReference>
<keyword evidence="3" id="KW-0479">Metal-binding</keyword>
<feature type="transmembrane region" description="Helical" evidence="9">
    <location>
        <begin position="419"/>
        <end position="443"/>
    </location>
</feature>
<evidence type="ECO:0000256" key="9">
    <source>
        <dbReference type="RuleBase" id="RU361146"/>
    </source>
</evidence>
<keyword evidence="8 9" id="KW-0472">Membrane</keyword>
<dbReference type="InterPro" id="IPR006408">
    <property type="entry name" value="P-type_ATPase_IIB"/>
</dbReference>
<comment type="similarity">
    <text evidence="9">Belongs to the cation transport ATPase (P-type) (TC 3.A.3) family. Type IIB subfamily.</text>
</comment>
<feature type="transmembrane region" description="Helical" evidence="9">
    <location>
        <begin position="818"/>
        <end position="838"/>
    </location>
</feature>
<dbReference type="Pfam" id="PF13246">
    <property type="entry name" value="Cation_ATPase"/>
    <property type="match status" value="1"/>
</dbReference>
<keyword evidence="1 9" id="KW-0813">Transport</keyword>
<feature type="domain" description="P-type ATPase A" evidence="11">
    <location>
        <begin position="249"/>
        <end position="338"/>
    </location>
</feature>
<feature type="transmembrane region" description="Helical" evidence="9">
    <location>
        <begin position="954"/>
        <end position="973"/>
    </location>
</feature>
<evidence type="ECO:0000256" key="5">
    <source>
        <dbReference type="ARBA" id="ARBA00022842"/>
    </source>
</evidence>
<dbReference type="InterPro" id="IPR023214">
    <property type="entry name" value="HAD_sf"/>
</dbReference>
<evidence type="ECO:0000256" key="8">
    <source>
        <dbReference type="ARBA" id="ARBA00023136"/>
    </source>
</evidence>
<dbReference type="InterPro" id="IPR059000">
    <property type="entry name" value="ATPase_P-type_domA"/>
</dbReference>
<feature type="transmembrane region" description="Helical" evidence="9">
    <location>
        <begin position="985"/>
        <end position="1005"/>
    </location>
</feature>
<dbReference type="SUPFAM" id="SSF81660">
    <property type="entry name" value="Metal cation-transporting ATPase, ATP-binding domain N"/>
    <property type="match status" value="1"/>
</dbReference>
<keyword evidence="14" id="KW-1185">Reference proteome</keyword>
<evidence type="ECO:0000259" key="12">
    <source>
        <dbReference type="Pfam" id="PF00689"/>
    </source>
</evidence>
<dbReference type="NCBIfam" id="TIGR01517">
    <property type="entry name" value="ATPase-IIB_Ca"/>
    <property type="match status" value="1"/>
</dbReference>
<dbReference type="InterPro" id="IPR023299">
    <property type="entry name" value="ATPase_P-typ_cyto_dom_N"/>
</dbReference>
<dbReference type="PANTHER" id="PTHR24093:SF470">
    <property type="entry name" value="CALCIUM-TRANSPORTING ATPASE 12, PLASMA MEMBRANE-TYPE-LIKE"/>
    <property type="match status" value="1"/>
</dbReference>
<dbReference type="EC" id="7.2.2.10" evidence="9"/>
<comment type="function">
    <text evidence="9">Catalyzes the hydrolysis of ATP coupled with the transport of calcium.</text>
</comment>
<evidence type="ECO:0000256" key="10">
    <source>
        <dbReference type="SAM" id="MobiDB-lite"/>
    </source>
</evidence>
<accession>A0A7J0EZK4</accession>
<dbReference type="InterPro" id="IPR036412">
    <property type="entry name" value="HAD-like_sf"/>
</dbReference>
<dbReference type="EMBL" id="BJWL01000008">
    <property type="protein sequence ID" value="GFY91626.1"/>
    <property type="molecule type" value="Genomic_DNA"/>
</dbReference>
<keyword evidence="9" id="KW-0547">Nucleotide-binding</keyword>
<dbReference type="OrthoDB" id="116380at2759"/>
<evidence type="ECO:0000256" key="3">
    <source>
        <dbReference type="ARBA" id="ARBA00022723"/>
    </source>
</evidence>
<keyword evidence="4 9" id="KW-0106">Calcium</keyword>
<dbReference type="GO" id="GO:0005388">
    <property type="term" value="F:P-type calcium transporter activity"/>
    <property type="evidence" value="ECO:0007669"/>
    <property type="project" value="UniProtKB-EC"/>
</dbReference>
<dbReference type="AlphaFoldDB" id="A0A7J0EZK4"/>
<keyword evidence="6 9" id="KW-1133">Transmembrane helix</keyword>